<evidence type="ECO:0000256" key="9">
    <source>
        <dbReference type="ARBA" id="ARBA00049821"/>
    </source>
</evidence>
<comment type="catalytic activity">
    <reaction evidence="6">
        <text>N-acetyl-L-valine + H2O = L-valine + acetate</text>
        <dbReference type="Rhea" id="RHEA:81123"/>
        <dbReference type="ChEBI" id="CHEBI:15377"/>
        <dbReference type="ChEBI" id="CHEBI:30089"/>
        <dbReference type="ChEBI" id="CHEBI:57762"/>
        <dbReference type="ChEBI" id="CHEBI:133716"/>
    </reaction>
    <physiologicalReaction direction="left-to-right" evidence="6">
        <dbReference type="Rhea" id="RHEA:81124"/>
    </physiologicalReaction>
</comment>
<comment type="caution">
    <text evidence="12">Lacks conserved residue(s) required for the propagation of feature annotation.</text>
</comment>
<evidence type="ECO:0000256" key="3">
    <source>
        <dbReference type="ARBA" id="ARBA00047442"/>
    </source>
</evidence>
<gene>
    <name evidence="13" type="ORF">ACEWY4_006992</name>
</gene>
<dbReference type="AlphaFoldDB" id="A0ABD1KF65"/>
<keyword evidence="14" id="KW-1185">Reference proteome</keyword>
<evidence type="ECO:0000313" key="13">
    <source>
        <dbReference type="EMBL" id="KAL2097785.1"/>
    </source>
</evidence>
<evidence type="ECO:0000256" key="5">
    <source>
        <dbReference type="ARBA" id="ARBA00048249"/>
    </source>
</evidence>
<evidence type="ECO:0000256" key="2">
    <source>
        <dbReference type="ARBA" id="ARBA00022801"/>
    </source>
</evidence>
<evidence type="ECO:0000256" key="11">
    <source>
        <dbReference type="PIRSR" id="PIRSR601559-52"/>
    </source>
</evidence>
<evidence type="ECO:0000256" key="6">
    <source>
        <dbReference type="ARBA" id="ARBA00048664"/>
    </source>
</evidence>
<comment type="similarity">
    <text evidence="12">Belongs to the metallo-dependent hydrolases superfamily. Phosphotriesterase family.</text>
</comment>
<feature type="binding site" evidence="11">
    <location>
        <position position="362"/>
    </location>
    <ligand>
        <name>a divalent metal cation</name>
        <dbReference type="ChEBI" id="CHEBI:60240"/>
        <label>1</label>
    </ligand>
</feature>
<evidence type="ECO:0000256" key="10">
    <source>
        <dbReference type="ARBA" id="ARBA00093204"/>
    </source>
</evidence>
<evidence type="ECO:0000313" key="14">
    <source>
        <dbReference type="Proteomes" id="UP001591681"/>
    </source>
</evidence>
<comment type="catalytic activity">
    <reaction evidence="10">
        <text>N-acetyl-L-methionine + H2O = L-methionine + acetate</text>
        <dbReference type="Rhea" id="RHEA:67440"/>
        <dbReference type="ChEBI" id="CHEBI:15377"/>
        <dbReference type="ChEBI" id="CHEBI:30089"/>
        <dbReference type="ChEBI" id="CHEBI:57844"/>
        <dbReference type="ChEBI" id="CHEBI:71670"/>
    </reaction>
    <physiologicalReaction direction="left-to-right" evidence="10">
        <dbReference type="Rhea" id="RHEA:67441"/>
    </physiologicalReaction>
</comment>
<accession>A0ABD1KF65</accession>
<dbReference type="CDD" id="cd00530">
    <property type="entry name" value="PTE"/>
    <property type="match status" value="1"/>
</dbReference>
<dbReference type="PANTHER" id="PTHR10819:SF3">
    <property type="entry name" value="PHOSPHOTRIESTERASE-RELATED PROTEIN"/>
    <property type="match status" value="1"/>
</dbReference>
<dbReference type="PANTHER" id="PTHR10819">
    <property type="entry name" value="PHOSPHOTRIESTERASE-RELATED"/>
    <property type="match status" value="1"/>
</dbReference>
<dbReference type="EMBL" id="JBHFQA010000006">
    <property type="protein sequence ID" value="KAL2097785.1"/>
    <property type="molecule type" value="Genomic_DNA"/>
</dbReference>
<evidence type="ECO:0000256" key="8">
    <source>
        <dbReference type="ARBA" id="ARBA00049742"/>
    </source>
</evidence>
<dbReference type="PROSITE" id="PS51347">
    <property type="entry name" value="PHOSPHOTRIESTERASE_2"/>
    <property type="match status" value="1"/>
</dbReference>
<dbReference type="SUPFAM" id="SSF51556">
    <property type="entry name" value="Metallo-dependent hydrolases"/>
    <property type="match status" value="1"/>
</dbReference>
<feature type="binding site" evidence="11">
    <location>
        <position position="233"/>
    </location>
    <ligand>
        <name>a divalent metal cation</name>
        <dbReference type="ChEBI" id="CHEBI:60240"/>
        <label>2</label>
    </ligand>
</feature>
<comment type="catalytic activity">
    <reaction evidence="7">
        <text>N-acetyltaurine + H2O = taurine + acetate</text>
        <dbReference type="Rhea" id="RHEA:81107"/>
        <dbReference type="ChEBI" id="CHEBI:15377"/>
        <dbReference type="ChEBI" id="CHEBI:30089"/>
        <dbReference type="ChEBI" id="CHEBI:133737"/>
        <dbReference type="ChEBI" id="CHEBI:507393"/>
    </reaction>
    <physiologicalReaction direction="left-to-right" evidence="7">
        <dbReference type="Rhea" id="RHEA:81108"/>
    </physiologicalReaction>
</comment>
<evidence type="ECO:0000256" key="12">
    <source>
        <dbReference type="PROSITE-ProRule" id="PRU00679"/>
    </source>
</evidence>
<dbReference type="Proteomes" id="UP001591681">
    <property type="component" value="Unassembled WGS sequence"/>
</dbReference>
<dbReference type="InterPro" id="IPR001559">
    <property type="entry name" value="Phosphotriesterase"/>
</dbReference>
<feature type="binding site" evidence="11">
    <location>
        <position position="265"/>
    </location>
    <ligand>
        <name>a divalent metal cation</name>
        <dbReference type="ChEBI" id="CHEBI:60240"/>
        <label>2</label>
    </ligand>
</feature>
<comment type="catalytic activity">
    <reaction evidence="3">
        <text>N-acetyl-L-isoleucine + H2O = L-isoleucine + acetate</text>
        <dbReference type="Rhea" id="RHEA:81119"/>
        <dbReference type="ChEBI" id="CHEBI:15377"/>
        <dbReference type="ChEBI" id="CHEBI:30089"/>
        <dbReference type="ChEBI" id="CHEBI:58045"/>
        <dbReference type="ChEBI" id="CHEBI:133735"/>
    </reaction>
    <physiologicalReaction direction="left-to-right" evidence="3">
        <dbReference type="Rhea" id="RHEA:81120"/>
    </physiologicalReaction>
</comment>
<feature type="binding site" evidence="11">
    <location>
        <position position="233"/>
    </location>
    <ligand>
        <name>a divalent metal cation</name>
        <dbReference type="ChEBI" id="CHEBI:60240"/>
        <label>1</label>
    </ligand>
</feature>
<comment type="cofactor">
    <cofactor evidence="11">
        <name>a divalent metal cation</name>
        <dbReference type="ChEBI" id="CHEBI:60240"/>
    </cofactor>
    <text evidence="11">Binds 2 divalent metal cations per subunit.</text>
</comment>
<feature type="binding site" evidence="11">
    <location>
        <position position="294"/>
    </location>
    <ligand>
        <name>a divalent metal cation</name>
        <dbReference type="ChEBI" id="CHEBI:60240"/>
        <label>2</label>
    </ligand>
</feature>
<name>A0ABD1KF65_9TELE</name>
<dbReference type="InterPro" id="IPR032466">
    <property type="entry name" value="Metal_Hydrolase"/>
</dbReference>
<evidence type="ECO:0000256" key="1">
    <source>
        <dbReference type="ARBA" id="ARBA00022723"/>
    </source>
</evidence>
<comment type="caution">
    <text evidence="13">The sequence shown here is derived from an EMBL/GenBank/DDBJ whole genome shotgun (WGS) entry which is preliminary data.</text>
</comment>
<dbReference type="Pfam" id="PF02126">
    <property type="entry name" value="PTE"/>
    <property type="match status" value="1"/>
</dbReference>
<dbReference type="GO" id="GO:0046872">
    <property type="term" value="F:metal ion binding"/>
    <property type="evidence" value="ECO:0007669"/>
    <property type="project" value="UniProtKB-KW"/>
</dbReference>
<feature type="binding site" evidence="11">
    <location>
        <position position="90"/>
    </location>
    <ligand>
        <name>a divalent metal cation</name>
        <dbReference type="ChEBI" id="CHEBI:60240"/>
        <label>1</label>
    </ligand>
</feature>
<keyword evidence="2" id="KW-0378">Hydrolase</keyword>
<evidence type="ECO:0000256" key="7">
    <source>
        <dbReference type="ARBA" id="ARBA00049044"/>
    </source>
</evidence>
<reference evidence="13 14" key="1">
    <citation type="submission" date="2024-09" db="EMBL/GenBank/DDBJ databases">
        <title>A chromosome-level genome assembly of Gray's grenadier anchovy, Coilia grayii.</title>
        <authorList>
            <person name="Fu Z."/>
        </authorList>
    </citation>
    <scope>NUCLEOTIDE SEQUENCE [LARGE SCALE GENOMIC DNA]</scope>
    <source>
        <strain evidence="13">G4</strain>
        <tissue evidence="13">Muscle</tissue>
    </source>
</reference>
<comment type="catalytic activity">
    <reaction evidence="4">
        <text>N-acetyl-L-leucine + H2O = L-leucine + acetate</text>
        <dbReference type="Rhea" id="RHEA:81115"/>
        <dbReference type="ChEBI" id="CHEBI:15377"/>
        <dbReference type="ChEBI" id="CHEBI:30089"/>
        <dbReference type="ChEBI" id="CHEBI:57427"/>
        <dbReference type="ChEBI" id="CHEBI:58270"/>
    </reaction>
    <physiologicalReaction direction="left-to-right" evidence="4">
        <dbReference type="Rhea" id="RHEA:81116"/>
    </physiologicalReaction>
</comment>
<organism evidence="13 14">
    <name type="scientific">Coilia grayii</name>
    <name type="common">Gray's grenadier anchovy</name>
    <dbReference type="NCBI Taxonomy" id="363190"/>
    <lineage>
        <taxon>Eukaryota</taxon>
        <taxon>Metazoa</taxon>
        <taxon>Chordata</taxon>
        <taxon>Craniata</taxon>
        <taxon>Vertebrata</taxon>
        <taxon>Euteleostomi</taxon>
        <taxon>Actinopterygii</taxon>
        <taxon>Neopterygii</taxon>
        <taxon>Teleostei</taxon>
        <taxon>Clupei</taxon>
        <taxon>Clupeiformes</taxon>
        <taxon>Clupeoidei</taxon>
        <taxon>Engraulidae</taxon>
        <taxon>Coilinae</taxon>
        <taxon>Coilia</taxon>
    </lineage>
</organism>
<dbReference type="Gene3D" id="3.20.20.140">
    <property type="entry name" value="Metal-dependent hydrolases"/>
    <property type="match status" value="1"/>
</dbReference>
<evidence type="ECO:0000256" key="4">
    <source>
        <dbReference type="ARBA" id="ARBA00047923"/>
    </source>
</evidence>
<dbReference type="GO" id="GO:0016787">
    <property type="term" value="F:hydrolase activity"/>
    <property type="evidence" value="ECO:0007669"/>
    <property type="project" value="UniProtKB-KW"/>
</dbReference>
<protein>
    <recommendedName>
        <fullName evidence="8">N-acetyltaurine hydrolase</fullName>
    </recommendedName>
    <alternativeName>
        <fullName evidence="9">Phosphotriesterase-related protein</fullName>
    </alternativeName>
</protein>
<keyword evidence="1 11" id="KW-0479">Metal-binding</keyword>
<sequence length="413" mass="45963">MEGARDGQGKDQLSVNRCALQPSGAYLAGKSYRPLQLLPQNRNKLPISLIQCLCSRAQESFAGKMAALSGKVQTVLGLLDPALLGRTMTHEHLTMNFECCYVPPPPEDKAVSEAPIEIQNLHWVQQNPYSSYENLLLFQEISAVREELQQYRQAGGGAIVENTTTGIARKLPELKQLAKDTGVHIIAGAGYYVDVTHSDETRKMTVEKLTDIMVSEVLHGADGTDIRCGVLGEIGTSWPITESEKKVLRATAHAQSQLGCPVIIHPGRHPTAPTEVVRILQEAGGDISKTVMSHLDRTIFDHGELLEFAKLGSYLEYDLFGTEMLNYPFNLRIDMPSDSQRVQMLTFLVKEGYEDRILVAHDIHTKNRLTKYGGHGYSHILKNIVPKMLSRGISQNQVDKILIDNPKHWLTFK</sequence>
<comment type="catalytic activity">
    <reaction evidence="5">
        <text>N-propanoyltaurine + H2O = propanoate + taurine</text>
        <dbReference type="Rhea" id="RHEA:81111"/>
        <dbReference type="ChEBI" id="CHEBI:15377"/>
        <dbReference type="ChEBI" id="CHEBI:17272"/>
        <dbReference type="ChEBI" id="CHEBI:231795"/>
        <dbReference type="ChEBI" id="CHEBI:507393"/>
    </reaction>
    <physiologicalReaction direction="left-to-right" evidence="5">
        <dbReference type="Rhea" id="RHEA:81112"/>
    </physiologicalReaction>
</comment>
<feature type="binding site" evidence="11">
    <location>
        <position position="92"/>
    </location>
    <ligand>
        <name>a divalent metal cation</name>
        <dbReference type="ChEBI" id="CHEBI:60240"/>
        <label>1</label>
    </ligand>
</feature>
<proteinExistence type="inferred from homology"/>